<dbReference type="Gene3D" id="1.10.3820.10">
    <property type="entry name" value="Di-heme elbow motif domain"/>
    <property type="match status" value="1"/>
</dbReference>
<keyword evidence="5" id="KW-0349">Heme</keyword>
<keyword evidence="9 12" id="KW-1133">Transmembrane helix</keyword>
<evidence type="ECO:0000256" key="5">
    <source>
        <dbReference type="ARBA" id="ARBA00022617"/>
    </source>
</evidence>
<keyword evidence="7" id="KW-0479">Metal-binding</keyword>
<dbReference type="Proteomes" id="UP000008720">
    <property type="component" value="Chromosome"/>
</dbReference>
<dbReference type="SUPFAM" id="SSF48695">
    <property type="entry name" value="Multiheme cytochromes"/>
    <property type="match status" value="1"/>
</dbReference>
<gene>
    <name evidence="14" type="ordered locus">Ftrac_2735</name>
</gene>
<dbReference type="KEGG" id="mtt:Ftrac_2735"/>
<proteinExistence type="inferred from homology"/>
<reference evidence="14 15" key="1">
    <citation type="journal article" date="2011" name="Stand. Genomic Sci.">
        <title>Complete genome sequence of Marivirga tractuosa type strain (H-43).</title>
        <authorList>
            <person name="Pagani I."/>
            <person name="Chertkov O."/>
            <person name="Lapidus A."/>
            <person name="Lucas S."/>
            <person name="Del Rio T.G."/>
            <person name="Tice H."/>
            <person name="Copeland A."/>
            <person name="Cheng J.F."/>
            <person name="Nolan M."/>
            <person name="Saunders E."/>
            <person name="Pitluck S."/>
            <person name="Held B."/>
            <person name="Goodwin L."/>
            <person name="Liolios K."/>
            <person name="Ovchinikova G."/>
            <person name="Ivanova N."/>
            <person name="Mavromatis K."/>
            <person name="Pati A."/>
            <person name="Chen A."/>
            <person name="Palaniappan K."/>
            <person name="Land M."/>
            <person name="Hauser L."/>
            <person name="Jeffries C.D."/>
            <person name="Detter J.C."/>
            <person name="Han C."/>
            <person name="Tapia R."/>
            <person name="Ngatchou-Djao O.D."/>
            <person name="Rohde M."/>
            <person name="Goker M."/>
            <person name="Spring S."/>
            <person name="Sikorski J."/>
            <person name="Woyke T."/>
            <person name="Bristow J."/>
            <person name="Eisen J.A."/>
            <person name="Markowitz V."/>
            <person name="Hugenholtz P."/>
            <person name="Klenk H.P."/>
            <person name="Kyrpides N.C."/>
        </authorList>
    </citation>
    <scope>NUCLEOTIDE SEQUENCE [LARGE SCALE GENOMIC DNA]</scope>
    <source>
        <strain evidence="15">ATCC 23168 / DSM 4126 / NBRC 15989 / NCIMB 1408 / VKM B-1430 / H-43</strain>
    </source>
</reference>
<feature type="domain" description="NapC/NirT cytochrome c N-terminal" evidence="13">
    <location>
        <begin position="44"/>
        <end position="193"/>
    </location>
</feature>
<evidence type="ECO:0000256" key="2">
    <source>
        <dbReference type="ARBA" id="ARBA00007395"/>
    </source>
</evidence>
<evidence type="ECO:0000259" key="13">
    <source>
        <dbReference type="Pfam" id="PF03264"/>
    </source>
</evidence>
<evidence type="ECO:0000313" key="15">
    <source>
        <dbReference type="Proteomes" id="UP000008720"/>
    </source>
</evidence>
<evidence type="ECO:0000256" key="10">
    <source>
        <dbReference type="ARBA" id="ARBA00023004"/>
    </source>
</evidence>
<evidence type="ECO:0000256" key="1">
    <source>
        <dbReference type="ARBA" id="ARBA00004236"/>
    </source>
</evidence>
<dbReference type="GO" id="GO:0022900">
    <property type="term" value="P:electron transport chain"/>
    <property type="evidence" value="ECO:0007669"/>
    <property type="project" value="InterPro"/>
</dbReference>
<name>E4TR32_MARTH</name>
<evidence type="ECO:0000256" key="9">
    <source>
        <dbReference type="ARBA" id="ARBA00022989"/>
    </source>
</evidence>
<keyword evidence="11 12" id="KW-0472">Membrane</keyword>
<evidence type="ECO:0000256" key="3">
    <source>
        <dbReference type="ARBA" id="ARBA00022448"/>
    </source>
</evidence>
<protein>
    <submittedName>
        <fullName evidence="14">Cytochrome c nitrate reductase, small subunit</fullName>
    </submittedName>
</protein>
<dbReference type="InterPro" id="IPR038266">
    <property type="entry name" value="NapC/NirT_cytc_sf"/>
</dbReference>
<dbReference type="EMBL" id="CP002349">
    <property type="protein sequence ID" value="ADR22713.1"/>
    <property type="molecule type" value="Genomic_DNA"/>
</dbReference>
<dbReference type="PANTHER" id="PTHR30333">
    <property type="entry name" value="CYTOCHROME C-TYPE PROTEIN"/>
    <property type="match status" value="1"/>
</dbReference>
<keyword evidence="4" id="KW-1003">Cell membrane</keyword>
<dbReference type="AlphaFoldDB" id="E4TR32"/>
<dbReference type="InterPro" id="IPR005126">
    <property type="entry name" value="NapC/NirT_cyt_c_N"/>
</dbReference>
<keyword evidence="15" id="KW-1185">Reference proteome</keyword>
<evidence type="ECO:0000256" key="8">
    <source>
        <dbReference type="ARBA" id="ARBA00022982"/>
    </source>
</evidence>
<evidence type="ECO:0000256" key="4">
    <source>
        <dbReference type="ARBA" id="ARBA00022475"/>
    </source>
</evidence>
<evidence type="ECO:0000256" key="7">
    <source>
        <dbReference type="ARBA" id="ARBA00022723"/>
    </source>
</evidence>
<feature type="transmembrane region" description="Helical" evidence="12">
    <location>
        <begin position="46"/>
        <end position="62"/>
    </location>
</feature>
<organism evidence="14 15">
    <name type="scientific">Marivirga tractuosa (strain ATCC 23168 / DSM 4126 / NBRC 15989 / NCIMB 1408 / VKM B-1430 / H-43)</name>
    <name type="common">Microscilla tractuosa</name>
    <name type="synonym">Flexibacter tractuosus</name>
    <dbReference type="NCBI Taxonomy" id="643867"/>
    <lineage>
        <taxon>Bacteria</taxon>
        <taxon>Pseudomonadati</taxon>
        <taxon>Bacteroidota</taxon>
        <taxon>Cytophagia</taxon>
        <taxon>Cytophagales</taxon>
        <taxon>Marivirgaceae</taxon>
        <taxon>Marivirga</taxon>
    </lineage>
</organism>
<keyword evidence="3" id="KW-0813">Transport</keyword>
<evidence type="ECO:0000256" key="6">
    <source>
        <dbReference type="ARBA" id="ARBA00022692"/>
    </source>
</evidence>
<comment type="subcellular location">
    <subcellularLocation>
        <location evidence="1">Cell membrane</location>
    </subcellularLocation>
</comment>
<dbReference type="HOGENOM" id="CLU_096753_0_0_10"/>
<dbReference type="GO" id="GO:0009061">
    <property type="term" value="P:anaerobic respiration"/>
    <property type="evidence" value="ECO:0007669"/>
    <property type="project" value="TreeGrafter"/>
</dbReference>
<keyword evidence="8" id="KW-0249">Electron transport</keyword>
<dbReference type="InterPro" id="IPR017571">
    <property type="entry name" value="NrfH"/>
</dbReference>
<dbReference type="GO" id="GO:0046872">
    <property type="term" value="F:metal ion binding"/>
    <property type="evidence" value="ECO:0007669"/>
    <property type="project" value="UniProtKB-KW"/>
</dbReference>
<dbReference type="eggNOG" id="COG3005">
    <property type="taxonomic scope" value="Bacteria"/>
</dbReference>
<dbReference type="InterPro" id="IPR036280">
    <property type="entry name" value="Multihaem_cyt_sf"/>
</dbReference>
<keyword evidence="10" id="KW-0408">Iron</keyword>
<evidence type="ECO:0000256" key="11">
    <source>
        <dbReference type="ARBA" id="ARBA00023136"/>
    </source>
</evidence>
<evidence type="ECO:0000256" key="12">
    <source>
        <dbReference type="SAM" id="Phobius"/>
    </source>
</evidence>
<comment type="similarity">
    <text evidence="2">Belongs to the NapC/NirT/NrfH family.</text>
</comment>
<dbReference type="GO" id="GO:0005886">
    <property type="term" value="C:plasma membrane"/>
    <property type="evidence" value="ECO:0007669"/>
    <property type="project" value="UniProtKB-SubCell"/>
</dbReference>
<dbReference type="STRING" id="643867.Ftrac_2735"/>
<evidence type="ECO:0000313" key="14">
    <source>
        <dbReference type="EMBL" id="ADR22713.1"/>
    </source>
</evidence>
<keyword evidence="6 12" id="KW-0812">Transmembrane</keyword>
<dbReference type="PANTHER" id="PTHR30333:SF1">
    <property type="entry name" value="CYTOCHROME C-TYPE PROTEIN NAPC"/>
    <property type="match status" value="1"/>
</dbReference>
<dbReference type="GO" id="GO:0009055">
    <property type="term" value="F:electron transfer activity"/>
    <property type="evidence" value="ECO:0007669"/>
    <property type="project" value="TreeGrafter"/>
</dbReference>
<dbReference type="NCBIfam" id="TIGR03153">
    <property type="entry name" value="cytochr_NrfH"/>
    <property type="match status" value="1"/>
</dbReference>
<dbReference type="InterPro" id="IPR051174">
    <property type="entry name" value="Cytochrome_c-type_ET"/>
</dbReference>
<sequence length="239" mass="27396">MTYVINAFGCIFYFCFREQINMDILQPIKKLLIKIGLEPGRKWKKVAIVSFAAFVGLGFYILKVSHAVSYLSDDPQACVNCHIMMPQYVTWNHSSHREVATCNGCHVPHDNIFNQYFFKAKDGLYHASVFTMRAEPQVIQALEASQAVIQSNCIRCHEDQVTDAKMGSFVEDHHSKRTDRTCWECHRDVPHGRVKSLSSVGSQIEPIKVHVPEDREIIPKWLKESMKEENSQKPKTISP</sequence>
<dbReference type="Pfam" id="PF03264">
    <property type="entry name" value="Cytochrom_NNT"/>
    <property type="match status" value="1"/>
</dbReference>
<accession>E4TR32</accession>